<protein>
    <submittedName>
        <fullName evidence="1">Uncharacterized protein</fullName>
    </submittedName>
</protein>
<dbReference type="AlphaFoldDB" id="A0A1I2GZ22"/>
<evidence type="ECO:0000313" key="2">
    <source>
        <dbReference type="Proteomes" id="UP000199400"/>
    </source>
</evidence>
<sequence length="382" mass="41959">MAQPGPSPRGRFADTQPATVALPSRAVSLARRLLALSLALIACQTVGPQSMKYGRGQYNQTVQRTDAEQLLLNLVRLRYRDPPLFLEVTSIATSLSLELGTGVSGNAGGINTVTPSGSVLYTERPTITYAPLHGSRFGQLFMTPIEPRVLLLLYHSGWAIDRILKVFVQRIGPLPNAPRASGPTPDNAPQYEDFFRACEILRNLWRDGHLEFGETRRGDVPVLVIHIDPSRAEDPQVAELARVLGLPQPTTTLLFGATLRSNDPSLVPLVTRSLLAAMYYASQGVDPPELDLRRGKVTRTQGADGAAFDWTRVTGKIMRVHHADRRPSDAFVAVSYRGRWWYIDDTDLDSKSTFSFLSQTVELLSTDVRTSAPVMTLPISAG</sequence>
<gene>
    <name evidence="1" type="ORF">SAMN02745121_07587</name>
</gene>
<name>A0A1I2GZ22_9BACT</name>
<organism evidence="1 2">
    <name type="scientific">Nannocystis exedens</name>
    <dbReference type="NCBI Taxonomy" id="54"/>
    <lineage>
        <taxon>Bacteria</taxon>
        <taxon>Pseudomonadati</taxon>
        <taxon>Myxococcota</taxon>
        <taxon>Polyangia</taxon>
        <taxon>Nannocystales</taxon>
        <taxon>Nannocystaceae</taxon>
        <taxon>Nannocystis</taxon>
    </lineage>
</organism>
<proteinExistence type="predicted"/>
<dbReference type="Proteomes" id="UP000199400">
    <property type="component" value="Unassembled WGS sequence"/>
</dbReference>
<accession>A0A1I2GZ22</accession>
<evidence type="ECO:0000313" key="1">
    <source>
        <dbReference type="EMBL" id="SFF22309.1"/>
    </source>
</evidence>
<dbReference type="EMBL" id="FOMX01000036">
    <property type="protein sequence ID" value="SFF22309.1"/>
    <property type="molecule type" value="Genomic_DNA"/>
</dbReference>
<reference evidence="2" key="1">
    <citation type="submission" date="2016-10" db="EMBL/GenBank/DDBJ databases">
        <authorList>
            <person name="Varghese N."/>
            <person name="Submissions S."/>
        </authorList>
    </citation>
    <scope>NUCLEOTIDE SEQUENCE [LARGE SCALE GENOMIC DNA]</scope>
    <source>
        <strain evidence="2">ATCC 25963</strain>
    </source>
</reference>
<keyword evidence="2" id="KW-1185">Reference proteome</keyword>